<feature type="region of interest" description="Disordered" evidence="1">
    <location>
        <begin position="207"/>
        <end position="230"/>
    </location>
</feature>
<proteinExistence type="predicted"/>
<name>A0A210PF43_MIZYE</name>
<organism evidence="2 3">
    <name type="scientific">Mizuhopecten yessoensis</name>
    <name type="common">Japanese scallop</name>
    <name type="synonym">Patinopecten yessoensis</name>
    <dbReference type="NCBI Taxonomy" id="6573"/>
    <lineage>
        <taxon>Eukaryota</taxon>
        <taxon>Metazoa</taxon>
        <taxon>Spiralia</taxon>
        <taxon>Lophotrochozoa</taxon>
        <taxon>Mollusca</taxon>
        <taxon>Bivalvia</taxon>
        <taxon>Autobranchia</taxon>
        <taxon>Pteriomorphia</taxon>
        <taxon>Pectinida</taxon>
        <taxon>Pectinoidea</taxon>
        <taxon>Pectinidae</taxon>
        <taxon>Mizuhopecten</taxon>
    </lineage>
</organism>
<comment type="caution">
    <text evidence="2">The sequence shown here is derived from an EMBL/GenBank/DDBJ whole genome shotgun (WGS) entry which is preliminary data.</text>
</comment>
<sequence length="332" mass="38118">MGCINTKSQNEDRKKSQTRWQRLCNRIRRKHKVGPSNGQETTGSMAADSGMETVPLSLFETTGTRAVTEVIRGSPRGVPVEQGTPMLNIARKAEDIIMEQLKAEGIVPRKARGGVAFDIRDNVCKPSKTKIKTNVVMLQPIPGAPQYTKEESVLIAKISAAEGISHQRPRLLPPLAISYTSEEKEIMADIIKNEEFQAKGHMARISNERRELARERREKKEMERREKVDEKMMKCPVNKDGKGEKMKIDEKLERARLKREIKQQELKAKVERKISRSESKPQAAKERSNLKQKKARANRELMLVNRRDKWLRKRELQEEAKRRGETRETTMG</sequence>
<dbReference type="AlphaFoldDB" id="A0A210PF43"/>
<gene>
    <name evidence="2" type="ORF">KP79_PYT10939</name>
</gene>
<protein>
    <submittedName>
        <fullName evidence="2">Uncharacterized protein</fullName>
    </submittedName>
</protein>
<accession>A0A210PF43</accession>
<reference evidence="2 3" key="1">
    <citation type="journal article" date="2017" name="Nat. Ecol. Evol.">
        <title>Scallop genome provides insights into evolution of bilaterian karyotype and development.</title>
        <authorList>
            <person name="Wang S."/>
            <person name="Zhang J."/>
            <person name="Jiao W."/>
            <person name="Li J."/>
            <person name="Xun X."/>
            <person name="Sun Y."/>
            <person name="Guo X."/>
            <person name="Huan P."/>
            <person name="Dong B."/>
            <person name="Zhang L."/>
            <person name="Hu X."/>
            <person name="Sun X."/>
            <person name="Wang J."/>
            <person name="Zhao C."/>
            <person name="Wang Y."/>
            <person name="Wang D."/>
            <person name="Huang X."/>
            <person name="Wang R."/>
            <person name="Lv J."/>
            <person name="Li Y."/>
            <person name="Zhang Z."/>
            <person name="Liu B."/>
            <person name="Lu W."/>
            <person name="Hui Y."/>
            <person name="Liang J."/>
            <person name="Zhou Z."/>
            <person name="Hou R."/>
            <person name="Li X."/>
            <person name="Liu Y."/>
            <person name="Li H."/>
            <person name="Ning X."/>
            <person name="Lin Y."/>
            <person name="Zhao L."/>
            <person name="Xing Q."/>
            <person name="Dou J."/>
            <person name="Li Y."/>
            <person name="Mao J."/>
            <person name="Guo H."/>
            <person name="Dou H."/>
            <person name="Li T."/>
            <person name="Mu C."/>
            <person name="Jiang W."/>
            <person name="Fu Q."/>
            <person name="Fu X."/>
            <person name="Miao Y."/>
            <person name="Liu J."/>
            <person name="Yu Q."/>
            <person name="Li R."/>
            <person name="Liao H."/>
            <person name="Li X."/>
            <person name="Kong Y."/>
            <person name="Jiang Z."/>
            <person name="Chourrout D."/>
            <person name="Li R."/>
            <person name="Bao Z."/>
        </authorList>
    </citation>
    <scope>NUCLEOTIDE SEQUENCE [LARGE SCALE GENOMIC DNA]</scope>
    <source>
        <strain evidence="2 3">PY_sf001</strain>
    </source>
</reference>
<feature type="compositionally biased region" description="Basic and acidic residues" evidence="1">
    <location>
        <begin position="271"/>
        <end position="289"/>
    </location>
</feature>
<feature type="region of interest" description="Disordered" evidence="1">
    <location>
        <begin position="271"/>
        <end position="301"/>
    </location>
</feature>
<evidence type="ECO:0000313" key="3">
    <source>
        <dbReference type="Proteomes" id="UP000242188"/>
    </source>
</evidence>
<feature type="region of interest" description="Disordered" evidence="1">
    <location>
        <begin position="313"/>
        <end position="332"/>
    </location>
</feature>
<dbReference type="Proteomes" id="UP000242188">
    <property type="component" value="Unassembled WGS sequence"/>
</dbReference>
<evidence type="ECO:0000256" key="1">
    <source>
        <dbReference type="SAM" id="MobiDB-lite"/>
    </source>
</evidence>
<dbReference type="EMBL" id="NEDP02076741">
    <property type="protein sequence ID" value="OWF35104.1"/>
    <property type="molecule type" value="Genomic_DNA"/>
</dbReference>
<evidence type="ECO:0000313" key="2">
    <source>
        <dbReference type="EMBL" id="OWF35104.1"/>
    </source>
</evidence>
<feature type="region of interest" description="Disordered" evidence="1">
    <location>
        <begin position="25"/>
        <end position="47"/>
    </location>
</feature>
<keyword evidence="3" id="KW-1185">Reference proteome</keyword>